<keyword evidence="9" id="KW-0732">Signal</keyword>
<comment type="caution">
    <text evidence="11">The sequence shown here is derived from an EMBL/GenBank/DDBJ whole genome shotgun (WGS) entry which is preliminary data.</text>
</comment>
<feature type="compositionally biased region" description="Basic and acidic residues" evidence="8">
    <location>
        <begin position="252"/>
        <end position="273"/>
    </location>
</feature>
<dbReference type="OrthoDB" id="9809144at2"/>
<feature type="coiled-coil region" evidence="7">
    <location>
        <begin position="39"/>
        <end position="108"/>
    </location>
</feature>
<feature type="signal peptide" evidence="9">
    <location>
        <begin position="1"/>
        <end position="22"/>
    </location>
</feature>
<feature type="chain" id="PRO_5016596840" evidence="9">
    <location>
        <begin position="23"/>
        <end position="455"/>
    </location>
</feature>
<feature type="coiled-coil region" evidence="7">
    <location>
        <begin position="165"/>
        <end position="220"/>
    </location>
</feature>
<dbReference type="Pfam" id="PF01551">
    <property type="entry name" value="Peptidase_M23"/>
    <property type="match status" value="1"/>
</dbReference>
<evidence type="ECO:0000313" key="11">
    <source>
        <dbReference type="EMBL" id="RCK37488.1"/>
    </source>
</evidence>
<keyword evidence="3" id="KW-0479">Metal-binding</keyword>
<evidence type="ECO:0000256" key="3">
    <source>
        <dbReference type="ARBA" id="ARBA00022723"/>
    </source>
</evidence>
<evidence type="ECO:0000256" key="4">
    <source>
        <dbReference type="ARBA" id="ARBA00022801"/>
    </source>
</evidence>
<organism evidence="11 12">
    <name type="scientific">Thalassospira profundimaris</name>
    <dbReference type="NCBI Taxonomy" id="502049"/>
    <lineage>
        <taxon>Bacteria</taxon>
        <taxon>Pseudomonadati</taxon>
        <taxon>Pseudomonadota</taxon>
        <taxon>Alphaproteobacteria</taxon>
        <taxon>Rhodospirillales</taxon>
        <taxon>Thalassospiraceae</taxon>
        <taxon>Thalassospira</taxon>
    </lineage>
</organism>
<dbReference type="RefSeq" id="WP_114102032.1">
    <property type="nucleotide sequence ID" value="NZ_JPWF01000005.1"/>
</dbReference>
<feature type="domain" description="M23ase beta-sheet core" evidence="10">
    <location>
        <begin position="353"/>
        <end position="442"/>
    </location>
</feature>
<evidence type="ECO:0000256" key="5">
    <source>
        <dbReference type="ARBA" id="ARBA00022833"/>
    </source>
</evidence>
<dbReference type="EMBL" id="JPWF01000005">
    <property type="protein sequence ID" value="RCK37488.1"/>
    <property type="molecule type" value="Genomic_DNA"/>
</dbReference>
<keyword evidence="5" id="KW-0862">Zinc</keyword>
<evidence type="ECO:0000313" key="12">
    <source>
        <dbReference type="Proteomes" id="UP000253226"/>
    </source>
</evidence>
<reference evidence="11 12" key="1">
    <citation type="submission" date="2014-07" db="EMBL/GenBank/DDBJ databases">
        <title>Draft genome sequence of Thalassospira profundimaris 35.</title>
        <authorList>
            <person name="Lai Q."/>
            <person name="Shao Z."/>
        </authorList>
    </citation>
    <scope>NUCLEOTIDE SEQUENCE [LARGE SCALE GENOMIC DNA]</scope>
    <source>
        <strain evidence="11 12">35</strain>
    </source>
</reference>
<sequence length="455" mass="49587">MTRFLRAKFAYRIALPALTAFAVLVAGGGGAAPSFAQSLQKVDKKLDQLESQLSKQQQQEEFLSRKSRELWTEEQALQSEAISVARRTQRLETTLTDLEDQLQTLESREKVAATSLEDKAGQYARILMALQRLSTTPPEAVIALPTSPQDTLRSAVLLKAALPGVEQHARDLRKELEEIATLREDIRDRRSDLTEATKQLQSERSALAALLDEKRRLRSETEAEALAAAKAVSALADEAKSLGDLLSTLRKRAEGLPKPRPRPEVEIASRTEPDSDTLGATTIARNTPPETPAQKEETSATRDKKNETSDEEFAVGSSITLAHGNLRMPASGKVVTLFGEKSRGPDGLTVTRSKGIEISTRANAQVVSPFDGKVVFAGPFRGYGRLLIIEHGEGYHSLIAGFDRLDSVVGQYLLAGEPVGIMGETAPKLYLEMRQDGEAINPLPWLASKNGKVSG</sequence>
<keyword evidence="6" id="KW-0482">Metalloprotease</keyword>
<comment type="cofactor">
    <cofactor evidence="1">
        <name>Zn(2+)</name>
        <dbReference type="ChEBI" id="CHEBI:29105"/>
    </cofactor>
</comment>
<accession>A0A367W7R7</accession>
<keyword evidence="2" id="KW-0645">Protease</keyword>
<keyword evidence="4" id="KW-0378">Hydrolase</keyword>
<dbReference type="PANTHER" id="PTHR21666">
    <property type="entry name" value="PEPTIDASE-RELATED"/>
    <property type="match status" value="1"/>
</dbReference>
<dbReference type="Gene3D" id="2.70.70.10">
    <property type="entry name" value="Glucose Permease (Domain IIA)"/>
    <property type="match status" value="1"/>
</dbReference>
<evidence type="ECO:0000256" key="6">
    <source>
        <dbReference type="ARBA" id="ARBA00023049"/>
    </source>
</evidence>
<evidence type="ECO:0000256" key="7">
    <source>
        <dbReference type="SAM" id="Coils"/>
    </source>
</evidence>
<protein>
    <submittedName>
        <fullName evidence="11">Peptidase M23</fullName>
    </submittedName>
</protein>
<dbReference type="GO" id="GO:0004222">
    <property type="term" value="F:metalloendopeptidase activity"/>
    <property type="evidence" value="ECO:0007669"/>
    <property type="project" value="TreeGrafter"/>
</dbReference>
<proteinExistence type="predicted"/>
<evidence type="ECO:0000256" key="9">
    <source>
        <dbReference type="SAM" id="SignalP"/>
    </source>
</evidence>
<dbReference type="GO" id="GO:0006508">
    <property type="term" value="P:proteolysis"/>
    <property type="evidence" value="ECO:0007669"/>
    <property type="project" value="UniProtKB-KW"/>
</dbReference>
<dbReference type="SUPFAM" id="SSF51261">
    <property type="entry name" value="Duplicated hybrid motif"/>
    <property type="match status" value="1"/>
</dbReference>
<dbReference type="PANTHER" id="PTHR21666:SF288">
    <property type="entry name" value="CELL DIVISION PROTEIN YTFB"/>
    <property type="match status" value="1"/>
</dbReference>
<dbReference type="InterPro" id="IPR016047">
    <property type="entry name" value="M23ase_b-sheet_dom"/>
</dbReference>
<dbReference type="InterPro" id="IPR050570">
    <property type="entry name" value="Cell_wall_metabolism_enzyme"/>
</dbReference>
<evidence type="ECO:0000256" key="1">
    <source>
        <dbReference type="ARBA" id="ARBA00001947"/>
    </source>
</evidence>
<dbReference type="InterPro" id="IPR011055">
    <property type="entry name" value="Dup_hybrid_motif"/>
</dbReference>
<evidence type="ECO:0000256" key="8">
    <source>
        <dbReference type="SAM" id="MobiDB-lite"/>
    </source>
</evidence>
<keyword evidence="7" id="KW-0175">Coiled coil</keyword>
<feature type="compositionally biased region" description="Basic and acidic residues" evidence="8">
    <location>
        <begin position="293"/>
        <end position="308"/>
    </location>
</feature>
<dbReference type="AlphaFoldDB" id="A0A367W7R7"/>
<dbReference type="GO" id="GO:0046872">
    <property type="term" value="F:metal ion binding"/>
    <property type="evidence" value="ECO:0007669"/>
    <property type="project" value="UniProtKB-KW"/>
</dbReference>
<evidence type="ECO:0000256" key="2">
    <source>
        <dbReference type="ARBA" id="ARBA00022670"/>
    </source>
</evidence>
<feature type="region of interest" description="Disordered" evidence="8">
    <location>
        <begin position="252"/>
        <end position="313"/>
    </location>
</feature>
<dbReference type="CDD" id="cd12797">
    <property type="entry name" value="M23_peptidase"/>
    <property type="match status" value="1"/>
</dbReference>
<name>A0A367W7R7_9PROT</name>
<dbReference type="Proteomes" id="UP000253226">
    <property type="component" value="Unassembled WGS sequence"/>
</dbReference>
<gene>
    <name evidence="11" type="ORF">TH19_09495</name>
</gene>
<evidence type="ECO:0000259" key="10">
    <source>
        <dbReference type="Pfam" id="PF01551"/>
    </source>
</evidence>